<feature type="non-terminal residue" evidence="1">
    <location>
        <position position="1"/>
    </location>
</feature>
<comment type="caution">
    <text evidence="1">The sequence shown here is derived from an EMBL/GenBank/DDBJ whole genome shotgun (WGS) entry which is preliminary data.</text>
</comment>
<dbReference type="SUPFAM" id="SSF53756">
    <property type="entry name" value="UDP-Glycosyltransferase/glycogen phosphorylase"/>
    <property type="match status" value="1"/>
</dbReference>
<proteinExistence type="predicted"/>
<dbReference type="EMBL" id="BART01039160">
    <property type="protein sequence ID" value="GAH11222.1"/>
    <property type="molecule type" value="Genomic_DNA"/>
</dbReference>
<reference evidence="1" key="1">
    <citation type="journal article" date="2014" name="Front. Microbiol.">
        <title>High frequency of phylogenetically diverse reductive dehalogenase-homologous genes in deep subseafloor sedimentary metagenomes.</title>
        <authorList>
            <person name="Kawai M."/>
            <person name="Futagami T."/>
            <person name="Toyoda A."/>
            <person name="Takaki Y."/>
            <person name="Nishi S."/>
            <person name="Hori S."/>
            <person name="Arai W."/>
            <person name="Tsubouchi T."/>
            <person name="Morono Y."/>
            <person name="Uchiyama I."/>
            <person name="Ito T."/>
            <person name="Fujiyama A."/>
            <person name="Inagaki F."/>
            <person name="Takami H."/>
        </authorList>
    </citation>
    <scope>NUCLEOTIDE SEQUENCE</scope>
    <source>
        <strain evidence="1">Expedition CK06-06</strain>
    </source>
</reference>
<sequence length="125" mass="14377">RELAKKSSYLVVMTNKGIDILRKDYDIKKEIFVIPHGTPTVSFDESIKEKTAMGIDDKIVLSSFGLTNSGKGYEYVIESLTEVVKKYPNILYLIIGETHPEVRKKEGEKYRNFLEEKVKAFNLEK</sequence>
<evidence type="ECO:0008006" key="2">
    <source>
        <dbReference type="Google" id="ProtNLM"/>
    </source>
</evidence>
<accession>X1CTU0</accession>
<gene>
    <name evidence="1" type="ORF">S01H4_64522</name>
</gene>
<feature type="non-terminal residue" evidence="1">
    <location>
        <position position="125"/>
    </location>
</feature>
<name>X1CTU0_9ZZZZ</name>
<protein>
    <recommendedName>
        <fullName evidence="2">Glycosyl transferase family 1 domain-containing protein</fullName>
    </recommendedName>
</protein>
<dbReference type="AlphaFoldDB" id="X1CTU0"/>
<organism evidence="1">
    <name type="scientific">marine sediment metagenome</name>
    <dbReference type="NCBI Taxonomy" id="412755"/>
    <lineage>
        <taxon>unclassified sequences</taxon>
        <taxon>metagenomes</taxon>
        <taxon>ecological metagenomes</taxon>
    </lineage>
</organism>
<dbReference type="Gene3D" id="3.40.50.2000">
    <property type="entry name" value="Glycogen Phosphorylase B"/>
    <property type="match status" value="2"/>
</dbReference>
<evidence type="ECO:0000313" key="1">
    <source>
        <dbReference type="EMBL" id="GAH11222.1"/>
    </source>
</evidence>